<dbReference type="AlphaFoldDB" id="H1KZY0"/>
<dbReference type="OrthoDB" id="359201at2157"/>
<protein>
    <recommendedName>
        <fullName evidence="3">SIR2-like domain-containing protein</fullName>
    </recommendedName>
</protein>
<organism evidence="1 2">
    <name type="scientific">Methanotorris formicicus Mc-S-70</name>
    <dbReference type="NCBI Taxonomy" id="647171"/>
    <lineage>
        <taxon>Archaea</taxon>
        <taxon>Methanobacteriati</taxon>
        <taxon>Methanobacteriota</taxon>
        <taxon>Methanomada group</taxon>
        <taxon>Methanococci</taxon>
        <taxon>Methanococcales</taxon>
        <taxon>Methanocaldococcaceae</taxon>
        <taxon>Methanotorris</taxon>
    </lineage>
</organism>
<evidence type="ECO:0008006" key="3">
    <source>
        <dbReference type="Google" id="ProtNLM"/>
    </source>
</evidence>
<keyword evidence="2" id="KW-1185">Reference proteome</keyword>
<name>H1KZY0_9EURY</name>
<dbReference type="SUPFAM" id="SSF52467">
    <property type="entry name" value="DHS-like NAD/FAD-binding domain"/>
    <property type="match status" value="1"/>
</dbReference>
<evidence type="ECO:0000313" key="1">
    <source>
        <dbReference type="EMBL" id="EHP85483.1"/>
    </source>
</evidence>
<reference evidence="1 2" key="1">
    <citation type="submission" date="2011-09" db="EMBL/GenBank/DDBJ databases">
        <title>The draft genome of Methanotorris formicicus Mc-S-70.</title>
        <authorList>
            <consortium name="US DOE Joint Genome Institute (JGI-PGF)"/>
            <person name="Lucas S."/>
            <person name="Han J."/>
            <person name="Lapidus A."/>
            <person name="Cheng J.-F."/>
            <person name="Goodwin L."/>
            <person name="Pitluck S."/>
            <person name="Peters L."/>
            <person name="Land M.L."/>
            <person name="Hauser L."/>
            <person name="Sieprawska-Lupa M."/>
            <person name="Takai K."/>
            <person name="Miyazaki J."/>
            <person name="Whitman W."/>
            <person name="Woyke T.J."/>
        </authorList>
    </citation>
    <scope>NUCLEOTIDE SEQUENCE [LARGE SCALE GENOMIC DNA]</scope>
    <source>
        <strain evidence="1 2">Mc-S-70</strain>
    </source>
</reference>
<dbReference type="InterPro" id="IPR029035">
    <property type="entry name" value="DHS-like_NAD/FAD-binding_dom"/>
</dbReference>
<evidence type="ECO:0000313" key="2">
    <source>
        <dbReference type="Proteomes" id="UP000003706"/>
    </source>
</evidence>
<dbReference type="STRING" id="647171.MetfoDRAFT_1354"/>
<gene>
    <name evidence="1" type="ORF">MetfoDRAFT_1354</name>
</gene>
<dbReference type="EMBL" id="AGJL01000034">
    <property type="protein sequence ID" value="EHP85483.1"/>
    <property type="molecule type" value="Genomic_DNA"/>
</dbReference>
<proteinExistence type="predicted"/>
<dbReference type="PATRIC" id="fig|647171.4.peg.1323"/>
<dbReference type="Proteomes" id="UP000003706">
    <property type="component" value="Unassembled WGS sequence"/>
</dbReference>
<comment type="caution">
    <text evidence="1">The sequence shown here is derived from an EMBL/GenBank/DDBJ whole genome shotgun (WGS) entry which is preliminary data.</text>
</comment>
<accession>H1KZY0</accession>
<dbReference type="RefSeq" id="WP_007044783.1">
    <property type="nucleotide sequence ID" value="NZ_AGJL01000034.1"/>
</dbReference>
<sequence>MGITVSSNRKKPVLLLKPHGSLNWLYCPTCNSMELTPKRKGSIEAFYKNKICKECETPMEPVIIPPTFYKDMSNPFIQQIYLKCYEVLRNAERIFICGYSFPDADMHLKYLLKRAEIFKGDTPEIYVINHHKDKKSSEDRNRIERFFKNKDKVIYTNLSFQKFAVEIGIKELVNNKDKYTLKFGG</sequence>